<evidence type="ECO:0000313" key="2">
    <source>
        <dbReference type="EMBL" id="KAF0528895.1"/>
    </source>
</evidence>
<feature type="transmembrane region" description="Helical" evidence="1">
    <location>
        <begin position="117"/>
        <end position="138"/>
    </location>
</feature>
<feature type="transmembrane region" description="Helical" evidence="1">
    <location>
        <begin position="210"/>
        <end position="229"/>
    </location>
</feature>
<feature type="transmembrane region" description="Helical" evidence="1">
    <location>
        <begin position="6"/>
        <end position="30"/>
    </location>
</feature>
<evidence type="ECO:0000313" key="3">
    <source>
        <dbReference type="Proteomes" id="UP000439903"/>
    </source>
</evidence>
<dbReference type="AlphaFoldDB" id="A0A8H4ASN0"/>
<evidence type="ECO:0000256" key="1">
    <source>
        <dbReference type="SAM" id="Phobius"/>
    </source>
</evidence>
<keyword evidence="3" id="KW-1185">Reference proteome</keyword>
<keyword evidence="1" id="KW-1133">Transmembrane helix</keyword>
<feature type="transmembrane region" description="Helical" evidence="1">
    <location>
        <begin position="42"/>
        <end position="62"/>
    </location>
</feature>
<feature type="transmembrane region" description="Helical" evidence="1">
    <location>
        <begin position="241"/>
        <end position="261"/>
    </location>
</feature>
<dbReference type="OrthoDB" id="2405034at2759"/>
<feature type="transmembrane region" description="Helical" evidence="1">
    <location>
        <begin position="163"/>
        <end position="189"/>
    </location>
</feature>
<dbReference type="Gene3D" id="1.20.1070.10">
    <property type="entry name" value="Rhodopsin 7-helix transmembrane proteins"/>
    <property type="match status" value="1"/>
</dbReference>
<keyword evidence="1" id="KW-0812">Transmembrane</keyword>
<organism evidence="2 3">
    <name type="scientific">Gigaspora margarita</name>
    <dbReference type="NCBI Taxonomy" id="4874"/>
    <lineage>
        <taxon>Eukaryota</taxon>
        <taxon>Fungi</taxon>
        <taxon>Fungi incertae sedis</taxon>
        <taxon>Mucoromycota</taxon>
        <taxon>Glomeromycotina</taxon>
        <taxon>Glomeromycetes</taxon>
        <taxon>Diversisporales</taxon>
        <taxon>Gigasporaceae</taxon>
        <taxon>Gigaspora</taxon>
    </lineage>
</organism>
<protein>
    <submittedName>
        <fullName evidence="2">Uncharacterized protein</fullName>
    </submittedName>
</protein>
<name>A0A8H4ASN0_GIGMA</name>
<dbReference type="Proteomes" id="UP000439903">
    <property type="component" value="Unassembled WGS sequence"/>
</dbReference>
<feature type="transmembrane region" description="Helical" evidence="1">
    <location>
        <begin position="82"/>
        <end position="105"/>
    </location>
</feature>
<gene>
    <name evidence="2" type="ORF">F8M41_012892</name>
</gene>
<accession>A0A8H4ASN0</accession>
<keyword evidence="1" id="KW-0472">Membrane</keyword>
<dbReference type="EMBL" id="WTPW01000263">
    <property type="protein sequence ID" value="KAF0528895.1"/>
    <property type="molecule type" value="Genomic_DNA"/>
</dbReference>
<comment type="caution">
    <text evidence="2">The sequence shown here is derived from an EMBL/GenBank/DDBJ whole genome shotgun (WGS) entry which is preliminary data.</text>
</comment>
<proteinExistence type="predicted"/>
<sequence length="340" mass="38695">MPLYNLSTIIYIVLQFISIFLLGVLVFALLTSTPQFSHTTLLQLFISAFLFNSIGLLPLLMFGDDLKIIGVHSLLCIICQKFTAFLFLPTHIFPVVLVFYLWYALVRGDLRIEQKCLYYVSGTVWLYTICNSIASILIERNHDNFGTTVSLYMCVEVFGDRRYYGYVIPNMILTGLSIPMSCHSGYILWKRWKTFSSNQNRSTAIKLGHSVRLCVFSSISSVFLMATLIPRMIMYHETNPILQYILAFSTALLGVLLFLVFGSNRKAAIFLPCCYYIPPTIPPPSSPDYSEQNEHELRTFASVTINPSDNSCKTDAIQSEKNSFVHWPNTFGEHYVHNSS</sequence>
<reference evidence="2 3" key="1">
    <citation type="journal article" date="2019" name="Environ. Microbiol.">
        <title>At the nexus of three kingdoms: the genome of the mycorrhizal fungus Gigaspora margarita provides insights into plant, endobacterial and fungal interactions.</title>
        <authorList>
            <person name="Venice F."/>
            <person name="Ghignone S."/>
            <person name="Salvioli di Fossalunga A."/>
            <person name="Amselem J."/>
            <person name="Novero M."/>
            <person name="Xianan X."/>
            <person name="Sedzielewska Toro K."/>
            <person name="Morin E."/>
            <person name="Lipzen A."/>
            <person name="Grigoriev I.V."/>
            <person name="Henrissat B."/>
            <person name="Martin F.M."/>
            <person name="Bonfante P."/>
        </authorList>
    </citation>
    <scope>NUCLEOTIDE SEQUENCE [LARGE SCALE GENOMIC DNA]</scope>
    <source>
        <strain evidence="2 3">BEG34</strain>
    </source>
</reference>